<evidence type="ECO:0000256" key="1">
    <source>
        <dbReference type="SAM" id="MobiDB-lite"/>
    </source>
</evidence>
<evidence type="ECO:0000313" key="2">
    <source>
        <dbReference type="EMBL" id="XDI97903.1"/>
    </source>
</evidence>
<protein>
    <submittedName>
        <fullName evidence="2">Uncharacterized protein</fullName>
    </submittedName>
</protein>
<reference evidence="2" key="1">
    <citation type="submission" date="2024-06" db="EMBL/GenBank/DDBJ databases">
        <authorList>
            <person name="Agudelo-Romero P."/>
            <person name="Caparros-Martin J.A."/>
            <person name="Sharma A."/>
            <person name="Saladie M."/>
            <person name="Stick S.M."/>
            <person name="O'Gara F."/>
        </authorList>
    </citation>
    <scope>NUCLEOTIDE SEQUENCE</scope>
    <source>
        <strain evidence="2">VContig3</strain>
    </source>
</reference>
<sequence length="29" mass="3159">MLVAPRITPERGRPTGYPRRGSAGQCLDC</sequence>
<name>A0AB39BYJ9_9CAUD</name>
<organism evidence="2">
    <name type="scientific">Pakpunavirus sp</name>
    <dbReference type="NCBI Taxonomy" id="2833053"/>
    <lineage>
        <taxon>Viruses</taxon>
        <taxon>Duplodnaviria</taxon>
        <taxon>Heunggongvirae</taxon>
        <taxon>Uroviricota</taxon>
        <taxon>Caudoviricetes</taxon>
        <taxon>Vandenendeviridae</taxon>
        <taxon>Skurskavirinae</taxon>
        <taxon>Pakpunavirus</taxon>
    </lineage>
</organism>
<dbReference type="EMBL" id="PP986817">
    <property type="protein sequence ID" value="XDI97903.1"/>
    <property type="molecule type" value="Genomic_DNA"/>
</dbReference>
<accession>A0AB39BYJ9</accession>
<proteinExistence type="predicted"/>
<feature type="region of interest" description="Disordered" evidence="1">
    <location>
        <begin position="1"/>
        <end position="29"/>
    </location>
</feature>